<dbReference type="HOGENOM" id="CLU_009600_0_4_7"/>
<dbReference type="InterPro" id="IPR000120">
    <property type="entry name" value="Amidase"/>
</dbReference>
<dbReference type="EC" id="3.5.1.4" evidence="3"/>
<dbReference type="STRING" id="290397.Adeh_3433"/>
<evidence type="ECO:0000259" key="2">
    <source>
        <dbReference type="Pfam" id="PF01425"/>
    </source>
</evidence>
<evidence type="ECO:0000313" key="4">
    <source>
        <dbReference type="Proteomes" id="UP000001935"/>
    </source>
</evidence>
<dbReference type="KEGG" id="ade:Adeh_3433"/>
<dbReference type="InterPro" id="IPR023631">
    <property type="entry name" value="Amidase_dom"/>
</dbReference>
<reference evidence="3" key="1">
    <citation type="submission" date="2006-01" db="EMBL/GenBank/DDBJ databases">
        <title>Complete sequence of Anaeromyxobacter dehalogenans 2CP-C.</title>
        <authorList>
            <consortium name="US DOE Joint Genome Institute"/>
            <person name="Copeland A."/>
            <person name="Lucas S."/>
            <person name="Lapidus A."/>
            <person name="Barry K."/>
            <person name="Detter J.C."/>
            <person name="Glavina T."/>
            <person name="Hammon N."/>
            <person name="Israni S."/>
            <person name="Pitluck S."/>
            <person name="Brettin T."/>
            <person name="Bruce D."/>
            <person name="Han C."/>
            <person name="Tapia R."/>
            <person name="Gilna P."/>
            <person name="Kiss H."/>
            <person name="Schmutz J."/>
            <person name="Larimer F."/>
            <person name="Land M."/>
            <person name="Kyrpides N."/>
            <person name="Anderson I."/>
            <person name="Sanford R.A."/>
            <person name="Ritalahti K.M."/>
            <person name="Thomas H.S."/>
            <person name="Kirby J.R."/>
            <person name="Zhulin I.B."/>
            <person name="Loeffler F.E."/>
            <person name="Richardson P."/>
        </authorList>
    </citation>
    <scope>NUCLEOTIDE SEQUENCE</scope>
    <source>
        <strain evidence="3">2CP-C</strain>
    </source>
</reference>
<gene>
    <name evidence="3" type="ordered locus">Adeh_3433</name>
</gene>
<dbReference type="InterPro" id="IPR036928">
    <property type="entry name" value="AS_sf"/>
</dbReference>
<protein>
    <submittedName>
        <fullName evidence="3">Amidase</fullName>
        <ecNumber evidence="3">3.5.1.4</ecNumber>
    </submittedName>
</protein>
<organism evidence="3 4">
    <name type="scientific">Anaeromyxobacter dehalogenans (strain 2CP-C)</name>
    <dbReference type="NCBI Taxonomy" id="290397"/>
    <lineage>
        <taxon>Bacteria</taxon>
        <taxon>Pseudomonadati</taxon>
        <taxon>Myxococcota</taxon>
        <taxon>Myxococcia</taxon>
        <taxon>Myxococcales</taxon>
        <taxon>Cystobacterineae</taxon>
        <taxon>Anaeromyxobacteraceae</taxon>
        <taxon>Anaeromyxobacter</taxon>
    </lineage>
</organism>
<evidence type="ECO:0000256" key="1">
    <source>
        <dbReference type="ARBA" id="ARBA00009199"/>
    </source>
</evidence>
<dbReference type="SUPFAM" id="SSF75304">
    <property type="entry name" value="Amidase signature (AS) enzymes"/>
    <property type="match status" value="1"/>
</dbReference>
<accession>Q2IF38</accession>
<dbReference type="PANTHER" id="PTHR11895">
    <property type="entry name" value="TRANSAMIDASE"/>
    <property type="match status" value="1"/>
</dbReference>
<keyword evidence="3" id="KW-0378">Hydrolase</keyword>
<dbReference type="OrthoDB" id="9811471at2"/>
<sequence length="495" mass="51928">MRLPEYDRLDALGLAELVARREVTALELLEAALERADRRNPPINAIVARYDDEARARARGPLPAGPLSGVPFLLKDLLAAWKGHPYTCSSRLLAGFVAPEDAETVRRFQAAGLVLFGQTNTPELGVMGVTEPALRGPTRNPWNPAFTSGGSSGGSAAAVAARIVPAAHGNDGGGSLRIPASVCGVFALKATRGRVTLAPAFGEALGGFAIDGVLTRSVRDSAALLDAIDGPAPGDPYAAPPKARPFLAEVGAPPGRLRIAFTREGLFARATDPECAAAVDAAARLLADLGHELVEARPKFPRDALARAYLVTLAAQTAADVALAARHAGRRPRAGDLEPETAALAAGGRALSAQDLVLARVELEQASRGVAAFFEHHDALLTPTLARPPVRVGALAARSHERLALRLVARFGSRRLLERLFDDLGSRSFDATGNTMLFNQTGQPAMSLPLHFSRDGLPIGVQVVGRFGGEATLFRLAAQVEQAAPWAGRVPPLSA</sequence>
<proteinExistence type="inferred from homology"/>
<dbReference type="Proteomes" id="UP000001935">
    <property type="component" value="Chromosome"/>
</dbReference>
<dbReference type="EMBL" id="CP000251">
    <property type="protein sequence ID" value="ABC83200.1"/>
    <property type="molecule type" value="Genomic_DNA"/>
</dbReference>
<dbReference type="Gene3D" id="3.90.1300.10">
    <property type="entry name" value="Amidase signature (AS) domain"/>
    <property type="match status" value="1"/>
</dbReference>
<dbReference type="eggNOG" id="COG0154">
    <property type="taxonomic scope" value="Bacteria"/>
</dbReference>
<comment type="similarity">
    <text evidence="1">Belongs to the amidase family.</text>
</comment>
<name>Q2IF38_ANADE</name>
<dbReference type="RefSeq" id="WP_011422482.1">
    <property type="nucleotide sequence ID" value="NC_007760.1"/>
</dbReference>
<dbReference type="PANTHER" id="PTHR11895:SF7">
    <property type="entry name" value="GLUTAMYL-TRNA(GLN) AMIDOTRANSFERASE SUBUNIT A, MITOCHONDRIAL"/>
    <property type="match status" value="1"/>
</dbReference>
<feature type="domain" description="Amidase" evidence="2">
    <location>
        <begin position="27"/>
        <end position="473"/>
    </location>
</feature>
<dbReference type="PROSITE" id="PS00571">
    <property type="entry name" value="AMIDASES"/>
    <property type="match status" value="1"/>
</dbReference>
<dbReference type="GO" id="GO:0004040">
    <property type="term" value="F:amidase activity"/>
    <property type="evidence" value="ECO:0007669"/>
    <property type="project" value="UniProtKB-EC"/>
</dbReference>
<dbReference type="InterPro" id="IPR020556">
    <property type="entry name" value="Amidase_CS"/>
</dbReference>
<dbReference type="Pfam" id="PF01425">
    <property type="entry name" value="Amidase"/>
    <property type="match status" value="1"/>
</dbReference>
<evidence type="ECO:0000313" key="3">
    <source>
        <dbReference type="EMBL" id="ABC83200.1"/>
    </source>
</evidence>
<dbReference type="AlphaFoldDB" id="Q2IF38"/>